<feature type="compositionally biased region" description="Low complexity" evidence="2">
    <location>
        <begin position="525"/>
        <end position="537"/>
    </location>
</feature>
<dbReference type="PROSITE" id="PS50157">
    <property type="entry name" value="ZINC_FINGER_C2H2_2"/>
    <property type="match status" value="1"/>
</dbReference>
<organism evidence="4 5">
    <name type="scientific">Stereocaulon virgatum</name>
    <dbReference type="NCBI Taxonomy" id="373712"/>
    <lineage>
        <taxon>Eukaryota</taxon>
        <taxon>Fungi</taxon>
        <taxon>Dikarya</taxon>
        <taxon>Ascomycota</taxon>
        <taxon>Pezizomycotina</taxon>
        <taxon>Lecanoromycetes</taxon>
        <taxon>OSLEUM clade</taxon>
        <taxon>Lecanoromycetidae</taxon>
        <taxon>Lecanorales</taxon>
        <taxon>Lecanorineae</taxon>
        <taxon>Stereocaulaceae</taxon>
        <taxon>Stereocaulon</taxon>
    </lineage>
</organism>
<evidence type="ECO:0000256" key="2">
    <source>
        <dbReference type="SAM" id="MobiDB-lite"/>
    </source>
</evidence>
<dbReference type="PROSITE" id="PS00028">
    <property type="entry name" value="ZINC_FINGER_C2H2_1"/>
    <property type="match status" value="1"/>
</dbReference>
<comment type="caution">
    <text evidence="4">The sequence shown here is derived from an EMBL/GenBank/DDBJ whole genome shotgun (WGS) entry which is preliminary data.</text>
</comment>
<name>A0ABR4AEJ5_9LECA</name>
<keyword evidence="5" id="KW-1185">Reference proteome</keyword>
<feature type="region of interest" description="Disordered" evidence="2">
    <location>
        <begin position="645"/>
        <end position="670"/>
    </location>
</feature>
<evidence type="ECO:0000313" key="5">
    <source>
        <dbReference type="Proteomes" id="UP001590950"/>
    </source>
</evidence>
<dbReference type="Gene3D" id="3.30.160.60">
    <property type="entry name" value="Classic Zinc Finger"/>
    <property type="match status" value="1"/>
</dbReference>
<protein>
    <recommendedName>
        <fullName evidence="3">C2H2-type domain-containing protein</fullName>
    </recommendedName>
</protein>
<keyword evidence="1" id="KW-0479">Metal-binding</keyword>
<evidence type="ECO:0000256" key="1">
    <source>
        <dbReference type="PROSITE-ProRule" id="PRU00042"/>
    </source>
</evidence>
<gene>
    <name evidence="4" type="ORF">N7G274_005597</name>
</gene>
<feature type="compositionally biased region" description="Polar residues" evidence="2">
    <location>
        <begin position="539"/>
        <end position="556"/>
    </location>
</feature>
<keyword evidence="1" id="KW-0863">Zinc-finger</keyword>
<dbReference type="SMART" id="SM00355">
    <property type="entry name" value="ZnF_C2H2"/>
    <property type="match status" value="2"/>
</dbReference>
<feature type="domain" description="C2H2-type" evidence="3">
    <location>
        <begin position="624"/>
        <end position="654"/>
    </location>
</feature>
<accession>A0ABR4AEJ5</accession>
<dbReference type="InterPro" id="IPR013087">
    <property type="entry name" value="Znf_C2H2_type"/>
</dbReference>
<sequence>MSNLIKPRSIYELQSPDGAALRAELCSGEKPWAQAGLRTLNLDHELPVTPDSPAEPSESSKRRRHLCRSCCRSLARAASTIIPSNQSPASDSIDASVPERCCDTDIKSHPPSPVHASSCRLMAPLPESPSSRTQIDFPQSMQPAKCPCAQSNKAFGPVHSRSISQKCAVSAEDTLSLAHVFGDILANDASWPVRNDRWSLRGGLVRTQECIQELYDLVTVVNSEWLERLTSTPRLHLRCSKLAPAAVFYRGIHAMQQCFNETLTNEFEDVFSLIHVACACAYVLHKDDKFYDWDEFFNHMFQWQYVLSDGHDLQCFLMAMDQLACEESLHLTNPLGVTGISDHSMHEKKGMLRDGPIIEDCSTFIDNVEHASIPERNRGLLPEHLACYAQSNTANIQDMIGTIIEPLKNEAGIEAFHEIVVEAEFQLRAGLLRYPREVEVTLKTNSRYDSQSQQVLQRFQEAVSIFCDRAMRLPNPSWRNRYYIAALDKVLAVSVEITNRRTLEARANRDSGVSVLAVVRPMLSSCSSPISTSSIESRTFVNGSPSTVRSRSSQRSFLMDNYESPTTAPTSDSIGSPTSPSLTSVAAVVLSCPSCPAVFRGTSANTNLKRHLKTTRAHGHTAIYNCRNEGCDGSFSRSDNLTAHIREDHGGPASVPSKRQGQRKRRRALGDVLELDESLSRPEKTFLPADFHRGQGWS</sequence>
<reference evidence="4 5" key="1">
    <citation type="submission" date="2024-09" db="EMBL/GenBank/DDBJ databases">
        <title>Rethinking Asexuality: The Enigmatic Case of Functional Sexual Genes in Lepraria (Stereocaulaceae).</title>
        <authorList>
            <person name="Doellman M."/>
            <person name="Sun Y."/>
            <person name="Barcenas-Pena A."/>
            <person name="Lumbsch H.T."/>
            <person name="Grewe F."/>
        </authorList>
    </citation>
    <scope>NUCLEOTIDE SEQUENCE [LARGE SCALE GENOMIC DNA]</scope>
    <source>
        <strain evidence="4 5">Mercado 3170</strain>
    </source>
</reference>
<keyword evidence="1" id="KW-0862">Zinc</keyword>
<dbReference type="EMBL" id="JBEFKJ010000016">
    <property type="protein sequence ID" value="KAL2041813.1"/>
    <property type="molecule type" value="Genomic_DNA"/>
</dbReference>
<evidence type="ECO:0000259" key="3">
    <source>
        <dbReference type="PROSITE" id="PS50157"/>
    </source>
</evidence>
<feature type="region of interest" description="Disordered" evidence="2">
    <location>
        <begin position="525"/>
        <end position="556"/>
    </location>
</feature>
<proteinExistence type="predicted"/>
<dbReference type="Proteomes" id="UP001590950">
    <property type="component" value="Unassembled WGS sequence"/>
</dbReference>
<evidence type="ECO:0000313" key="4">
    <source>
        <dbReference type="EMBL" id="KAL2041813.1"/>
    </source>
</evidence>